<dbReference type="Pfam" id="PF03780">
    <property type="entry name" value="Asp23"/>
    <property type="match status" value="1"/>
</dbReference>
<reference evidence="3" key="1">
    <citation type="submission" date="2023-01" db="EMBL/GenBank/DDBJ databases">
        <title>Comparative Genomic Analysis of the Clinically-Derived Winkia Strain NY0527 Provides Evidence into the Taxonomic Reassignment of Winkia neuii and Characterizes Their Virulence Traits.</title>
        <authorList>
            <person name="Cai X."/>
            <person name="Peng Y."/>
            <person name="Li M."/>
            <person name="Qiu Y."/>
            <person name="Wang Y."/>
            <person name="Xu L."/>
            <person name="Hou Q."/>
        </authorList>
    </citation>
    <scope>NUCLEOTIDE SEQUENCE</scope>
    <source>
        <strain evidence="3">NY0527</strain>
    </source>
</reference>
<organism evidence="3 4">
    <name type="scientific">Winkia neuii subsp. anitrata</name>
    <dbReference type="NCBI Taxonomy" id="29318"/>
    <lineage>
        <taxon>Bacteria</taxon>
        <taxon>Bacillati</taxon>
        <taxon>Actinomycetota</taxon>
        <taxon>Actinomycetes</taxon>
        <taxon>Actinomycetales</taxon>
        <taxon>Actinomycetaceae</taxon>
        <taxon>Winkia</taxon>
    </lineage>
</organism>
<evidence type="ECO:0000313" key="3">
    <source>
        <dbReference type="EMBL" id="WCE46435.1"/>
    </source>
</evidence>
<evidence type="ECO:0000256" key="1">
    <source>
        <dbReference type="ARBA" id="ARBA00005721"/>
    </source>
</evidence>
<dbReference type="InterPro" id="IPR005531">
    <property type="entry name" value="Asp23"/>
</dbReference>
<dbReference type="EMBL" id="CP116394">
    <property type="protein sequence ID" value="WCE46435.1"/>
    <property type="molecule type" value="Genomic_DNA"/>
</dbReference>
<sequence>MASSHQKPSAKPTDVAAKNDARKDITKTGATAQGKGTDVQQSNIGKDHGNGTTTIADQVVAKIAGLSIREIPGVYDIGGSFSRALGSVRDKMGASENVKQGINVEVGQTQAAVDLTLVAEYPYPLNEVADQVRSKIIEGIQGLVGLEVTEVNIDIADVHIPSIDEDDDDEEEVKEIEKKRERVK</sequence>
<dbReference type="AlphaFoldDB" id="A0AB38XQ18"/>
<dbReference type="RefSeq" id="WP_065420895.1">
    <property type="nucleotide sequence ID" value="NZ_CP116394.1"/>
</dbReference>
<protein>
    <submittedName>
        <fullName evidence="3">Asp23/Gls24 family envelope stress response protein</fullName>
    </submittedName>
</protein>
<feature type="compositionally biased region" description="Acidic residues" evidence="2">
    <location>
        <begin position="163"/>
        <end position="174"/>
    </location>
</feature>
<dbReference type="PANTHER" id="PTHR34297:SF3">
    <property type="entry name" value="ALKALINE SHOCK PROTEIN 23"/>
    <property type="match status" value="1"/>
</dbReference>
<comment type="similarity">
    <text evidence="1">Belongs to the asp23 family.</text>
</comment>
<evidence type="ECO:0000256" key="2">
    <source>
        <dbReference type="SAM" id="MobiDB-lite"/>
    </source>
</evidence>
<feature type="region of interest" description="Disordered" evidence="2">
    <location>
        <begin position="162"/>
        <end position="184"/>
    </location>
</feature>
<accession>A0AB38XQ18</accession>
<dbReference type="Proteomes" id="UP001211044">
    <property type="component" value="Chromosome"/>
</dbReference>
<gene>
    <name evidence="3" type="ORF">PIG85_01965</name>
</gene>
<feature type="compositionally biased region" description="Basic and acidic residues" evidence="2">
    <location>
        <begin position="17"/>
        <end position="26"/>
    </location>
</feature>
<feature type="compositionally biased region" description="Low complexity" evidence="2">
    <location>
        <begin position="27"/>
        <end position="37"/>
    </location>
</feature>
<dbReference type="PANTHER" id="PTHR34297">
    <property type="entry name" value="HYPOTHETICAL CYTOSOLIC PROTEIN-RELATED"/>
    <property type="match status" value="1"/>
</dbReference>
<feature type="region of interest" description="Disordered" evidence="2">
    <location>
        <begin position="1"/>
        <end position="51"/>
    </location>
</feature>
<evidence type="ECO:0000313" key="4">
    <source>
        <dbReference type="Proteomes" id="UP001211044"/>
    </source>
</evidence>
<proteinExistence type="inferred from homology"/>
<name>A0AB38XQ18_9ACTO</name>
<feature type="compositionally biased region" description="Polar residues" evidence="2">
    <location>
        <begin position="38"/>
        <end position="51"/>
    </location>
</feature>
<dbReference type="KEGG" id="wne:PIG85_01965"/>
<feature type="compositionally biased region" description="Basic and acidic residues" evidence="2">
    <location>
        <begin position="175"/>
        <end position="184"/>
    </location>
</feature>